<dbReference type="EMBL" id="LDAU01000084">
    <property type="protein sequence ID" value="KRX07354.1"/>
    <property type="molecule type" value="Genomic_DNA"/>
</dbReference>
<proteinExistence type="predicted"/>
<protein>
    <submittedName>
        <fullName evidence="3">Uncharacterized protein</fullName>
    </submittedName>
</protein>
<accession>A0A0V0QZ63</accession>
<gene>
    <name evidence="3" type="ORF">PPERSA_06969</name>
</gene>
<organism evidence="3 4">
    <name type="scientific">Pseudocohnilembus persalinus</name>
    <name type="common">Ciliate</name>
    <dbReference type="NCBI Taxonomy" id="266149"/>
    <lineage>
        <taxon>Eukaryota</taxon>
        <taxon>Sar</taxon>
        <taxon>Alveolata</taxon>
        <taxon>Ciliophora</taxon>
        <taxon>Intramacronucleata</taxon>
        <taxon>Oligohymenophorea</taxon>
        <taxon>Scuticociliatia</taxon>
        <taxon>Philasterida</taxon>
        <taxon>Pseudocohnilembidae</taxon>
        <taxon>Pseudocohnilembus</taxon>
    </lineage>
</organism>
<sequence>MEIQKQPDLIQFQNKQEQDKPKQSQLNQEQQEQQEEYLYRLNIQKYVMQYQKDHIQILEQLNQTIKKGEYDEALTILQKMMSEKIMFKVNSIRQNNKETINYKDTNKIQQDELKKYQKIQEQIQNKDNLDTEKKLKAAQDNYLQNLKKKREQKQEEKLQAQRKEENEKQSQQMQTSAQQQEQNQQQISQQQQSQQIQQEEEENHQDHQETNSKTSENKEEKKKDSMDQKQVVSDNKSDQDSYQAEKMNTQAIQKNHSNKKNTPSKKNSNIADEQFPPQNDSDNISDISSESSYDTEKPPEQNNQKYINEKDENFNNNQEKALSKDQLQNQQNNQNYNNNYQQQQQQTQQQKHIQPLNNDNKNIQNVQLDNQIQIPNQQQQQVYNQHSYNNNQQFPQQQYQNFNNNSQNQQQQYYTHMNQNNNNGQYNQQTNNFQYNYQQGNQQFNQNMPQQFAYHQQTPQYQQMQFQNNPQQQYYAPQQLQQQQQYQQQGNGLENYINGEEYKQHASQCNIRLDNQRRIQSDRNIKSQIYDQNQSLTYNCRDIGDQKQQNKQERSQAEISDFFNKSIEKLGIDLQGFFKQMDTNLQIEIQEEKKKYEEKINQIKQKYYQNIQEQLITQKERIFIQIKNLLKDEKHEQQGKNLNIKDIQEQIDQYFQRIYLQNEQKNNFIHKNYDIQEKKMGDKQQIEQNLQKQENEKQNQFGQVQEKVQINQVQENLLLAKNIGQKNQQGQNRDQMLNKRYQCINNQDQLSQIDISAASGTTTIKDGELNQQQNKQQVYQNQMINLNDKKLTQTQNFFTKNLDNKNIQNIHNEGQNSFQVSNQLQQLNLNGILKEQEKNLSDLKHKKNYSLTARNMEQNQSRNIKSQLNDFLQHEGNLKFINNNKFSFSKQNLTSVLNKEKSKISFYNQQNSNKEILNYDYFQKKIKDGALKVNQENFKKRGHIKTNSAFCNLGSQYIAYKKQNLNQSEGKTSSEKSQTDKNEEIDNFCDNSPVQKEKKKGISLRIDELKDKIQNNNLNIGEKQQFQGKIISNQYKKNQTKNEKNNYKENKRDETMEKVSNFSIEQDNFKVNNKQNENYNSKNIQNQERLFGENLQINENQQLKGQREKNIDIAIQLKQSPISKNQYEYLKLGLSKQKDYFSCQNSLEKKNEQSKILSQITKNKINLSKLKIDENFSQRDIQDLNSQDNDEYGIQMNRILSQKNENCQKKQKIQDFFISNGLNNKENKQSKMIKKGQNNSQSSKQTSKQLKNQSSNTSDFVSFNQDVFSILK</sequence>
<keyword evidence="4" id="KW-1185">Reference proteome</keyword>
<comment type="caution">
    <text evidence="3">The sequence shown here is derived from an EMBL/GenBank/DDBJ whole genome shotgun (WGS) entry which is preliminary data.</text>
</comment>
<evidence type="ECO:0000256" key="1">
    <source>
        <dbReference type="SAM" id="Coils"/>
    </source>
</evidence>
<evidence type="ECO:0000313" key="4">
    <source>
        <dbReference type="Proteomes" id="UP000054937"/>
    </source>
</evidence>
<feature type="compositionally biased region" description="Low complexity" evidence="2">
    <location>
        <begin position="279"/>
        <end position="292"/>
    </location>
</feature>
<keyword evidence="1" id="KW-0175">Coiled coil</keyword>
<feature type="compositionally biased region" description="Low complexity" evidence="2">
    <location>
        <begin position="1235"/>
        <end position="1256"/>
    </location>
</feature>
<evidence type="ECO:0000256" key="2">
    <source>
        <dbReference type="SAM" id="MobiDB-lite"/>
    </source>
</evidence>
<feature type="compositionally biased region" description="Basic and acidic residues" evidence="2">
    <location>
        <begin position="972"/>
        <end position="984"/>
    </location>
</feature>
<dbReference type="Proteomes" id="UP000054937">
    <property type="component" value="Unassembled WGS sequence"/>
</dbReference>
<feature type="compositionally biased region" description="Basic and acidic residues" evidence="2">
    <location>
        <begin position="204"/>
        <end position="227"/>
    </location>
</feature>
<feature type="region of interest" description="Disordered" evidence="2">
    <location>
        <begin position="965"/>
        <end position="992"/>
    </location>
</feature>
<dbReference type="InParanoid" id="A0A0V0QZ63"/>
<feature type="region of interest" description="Disordered" evidence="2">
    <location>
        <begin position="1230"/>
        <end position="1257"/>
    </location>
</feature>
<feature type="compositionally biased region" description="Basic and acidic residues" evidence="2">
    <location>
        <begin position="152"/>
        <end position="168"/>
    </location>
</feature>
<reference evidence="3 4" key="1">
    <citation type="journal article" date="2015" name="Sci. Rep.">
        <title>Genome of the facultative scuticociliatosis pathogen Pseudocohnilembus persalinus provides insight into its virulence through horizontal gene transfer.</title>
        <authorList>
            <person name="Xiong J."/>
            <person name="Wang G."/>
            <person name="Cheng J."/>
            <person name="Tian M."/>
            <person name="Pan X."/>
            <person name="Warren A."/>
            <person name="Jiang C."/>
            <person name="Yuan D."/>
            <person name="Miao W."/>
        </authorList>
    </citation>
    <scope>NUCLEOTIDE SEQUENCE [LARGE SCALE GENOMIC DNA]</scope>
    <source>
        <strain evidence="3">36N120E</strain>
    </source>
</reference>
<evidence type="ECO:0000313" key="3">
    <source>
        <dbReference type="EMBL" id="KRX07354.1"/>
    </source>
</evidence>
<dbReference type="AlphaFoldDB" id="A0A0V0QZ63"/>
<feature type="coiled-coil region" evidence="1">
    <location>
        <begin position="676"/>
        <end position="703"/>
    </location>
</feature>
<name>A0A0V0QZ63_PSEPJ</name>
<feature type="region of interest" description="Disordered" evidence="2">
    <location>
        <begin position="148"/>
        <end position="303"/>
    </location>
</feature>
<feature type="compositionally biased region" description="Polar residues" evidence="2">
    <location>
        <begin position="228"/>
        <end position="253"/>
    </location>
</feature>
<feature type="region of interest" description="Disordered" evidence="2">
    <location>
        <begin position="1"/>
        <end position="31"/>
    </location>
</feature>
<feature type="compositionally biased region" description="Low complexity" evidence="2">
    <location>
        <begin position="169"/>
        <end position="197"/>
    </location>
</feature>